<dbReference type="Gene3D" id="1.10.540.10">
    <property type="entry name" value="Acyl-CoA dehydrogenase/oxidase, N-terminal domain"/>
    <property type="match status" value="1"/>
</dbReference>
<dbReference type="SUPFAM" id="SSF47203">
    <property type="entry name" value="Acyl-CoA dehydrogenase C-terminal domain-like"/>
    <property type="match status" value="1"/>
</dbReference>
<evidence type="ECO:0000259" key="7">
    <source>
        <dbReference type="Pfam" id="PF02771"/>
    </source>
</evidence>
<organism evidence="8 9">
    <name type="scientific">Citricoccus zhacaiensis</name>
    <dbReference type="NCBI Taxonomy" id="489142"/>
    <lineage>
        <taxon>Bacteria</taxon>
        <taxon>Bacillati</taxon>
        <taxon>Actinomycetota</taxon>
        <taxon>Actinomycetes</taxon>
        <taxon>Micrococcales</taxon>
        <taxon>Micrococcaceae</taxon>
        <taxon>Citricoccus</taxon>
    </lineage>
</organism>
<dbReference type="InterPro" id="IPR013786">
    <property type="entry name" value="AcylCoA_DH/ox_N"/>
</dbReference>
<dbReference type="InterPro" id="IPR009100">
    <property type="entry name" value="AcylCoA_DH/oxidase_NM_dom_sf"/>
</dbReference>
<dbReference type="PANTHER" id="PTHR43884:SF20">
    <property type="entry name" value="ACYL-COA DEHYDROGENASE FADE28"/>
    <property type="match status" value="1"/>
</dbReference>
<protein>
    <submittedName>
        <fullName evidence="8">Acyl-CoA dehydrogenase</fullName>
    </submittedName>
</protein>
<comment type="cofactor">
    <cofactor evidence="1">
        <name>FAD</name>
        <dbReference type="ChEBI" id="CHEBI:57692"/>
    </cofactor>
</comment>
<evidence type="ECO:0000313" key="9">
    <source>
        <dbReference type="Proteomes" id="UP000642509"/>
    </source>
</evidence>
<comment type="similarity">
    <text evidence="2">Belongs to the acyl-CoA dehydrogenase family.</text>
</comment>
<dbReference type="Pfam" id="PF00441">
    <property type="entry name" value="Acyl-CoA_dh_1"/>
    <property type="match status" value="1"/>
</dbReference>
<evidence type="ECO:0000256" key="5">
    <source>
        <dbReference type="ARBA" id="ARBA00023002"/>
    </source>
</evidence>
<evidence type="ECO:0000256" key="3">
    <source>
        <dbReference type="ARBA" id="ARBA00022630"/>
    </source>
</evidence>
<dbReference type="PANTHER" id="PTHR43884">
    <property type="entry name" value="ACYL-COA DEHYDROGENASE"/>
    <property type="match status" value="1"/>
</dbReference>
<dbReference type="InterPro" id="IPR037069">
    <property type="entry name" value="AcylCoA_DH/ox_N_sf"/>
</dbReference>
<gene>
    <name evidence="8" type="ORF">GCM10010977_12590</name>
</gene>
<feature type="domain" description="Acyl-CoA dehydrogenase/oxidase C-terminal" evidence="6">
    <location>
        <begin position="216"/>
        <end position="346"/>
    </location>
</feature>
<keyword evidence="4" id="KW-0274">FAD</keyword>
<reference evidence="9" key="1">
    <citation type="journal article" date="2019" name="Int. J. Syst. Evol. Microbiol.">
        <title>The Global Catalogue of Microorganisms (GCM) 10K type strain sequencing project: providing services to taxonomists for standard genome sequencing and annotation.</title>
        <authorList>
            <consortium name="The Broad Institute Genomics Platform"/>
            <consortium name="The Broad Institute Genome Sequencing Center for Infectious Disease"/>
            <person name="Wu L."/>
            <person name="Ma J."/>
        </authorList>
    </citation>
    <scope>NUCLEOTIDE SEQUENCE [LARGE SCALE GENOMIC DNA]</scope>
    <source>
        <strain evidence="9">CGMCC 1.7064</strain>
    </source>
</reference>
<evidence type="ECO:0000256" key="4">
    <source>
        <dbReference type="ARBA" id="ARBA00022827"/>
    </source>
</evidence>
<proteinExistence type="inferred from homology"/>
<evidence type="ECO:0000256" key="1">
    <source>
        <dbReference type="ARBA" id="ARBA00001974"/>
    </source>
</evidence>
<comment type="caution">
    <text evidence="8">The sequence shown here is derived from an EMBL/GenBank/DDBJ whole genome shotgun (WGS) entry which is preliminary data.</text>
</comment>
<sequence>MEWKFSEEQEAYAEALQDWLSGAVDSEKLRGWFDSGDASAFAETFARDWAGVGIPEEDGGQGGGLVELALTAEHLARVDAPSAAWLATTLAVPALAGRPAEVEEAVGGQTVALLASADRIPSAAVPLQGGANGLTGSVARVLAGDTAVRFVVPVAGAHGLELHVVDAGQESVRVTPRRLLDRSRTLADVTLDGAASQRLDVDAVSVLEAISRRAAVLVAADTLGASQTMLDLAVDYAKQRQQFGVFIGSFQAVKHAAASIMVAVEAARSAVYYTAASVDSDQPEAALHAAAAKAQITAEGTRSADTALTMHGAIGYTWEHDLQLYYKRAKLNEGLFGSPGAWNDHIADVLLLTAGDQATPRLLGAGASV</sequence>
<dbReference type="InterPro" id="IPR036250">
    <property type="entry name" value="AcylCo_DH-like_C"/>
</dbReference>
<evidence type="ECO:0000313" key="8">
    <source>
        <dbReference type="EMBL" id="GGO43743.1"/>
    </source>
</evidence>
<evidence type="ECO:0000259" key="6">
    <source>
        <dbReference type="Pfam" id="PF00441"/>
    </source>
</evidence>
<keyword evidence="9" id="KW-1185">Reference proteome</keyword>
<name>A0ABQ2LYF3_9MICC</name>
<evidence type="ECO:0000256" key="2">
    <source>
        <dbReference type="ARBA" id="ARBA00009347"/>
    </source>
</evidence>
<dbReference type="InterPro" id="IPR046373">
    <property type="entry name" value="Acyl-CoA_Oxase/DH_mid-dom_sf"/>
</dbReference>
<dbReference type="InterPro" id="IPR009075">
    <property type="entry name" value="AcylCo_DH/oxidase_C"/>
</dbReference>
<dbReference type="Pfam" id="PF02771">
    <property type="entry name" value="Acyl-CoA_dh_N"/>
    <property type="match status" value="1"/>
</dbReference>
<dbReference type="SUPFAM" id="SSF56645">
    <property type="entry name" value="Acyl-CoA dehydrogenase NM domain-like"/>
    <property type="match status" value="1"/>
</dbReference>
<dbReference type="EMBL" id="BMLQ01000003">
    <property type="protein sequence ID" value="GGO43743.1"/>
    <property type="molecule type" value="Genomic_DNA"/>
</dbReference>
<dbReference type="Gene3D" id="2.40.110.10">
    <property type="entry name" value="Butyryl-CoA Dehydrogenase, subunit A, domain 2"/>
    <property type="match status" value="1"/>
</dbReference>
<dbReference type="Gene3D" id="1.20.140.10">
    <property type="entry name" value="Butyryl-CoA Dehydrogenase, subunit A, domain 3"/>
    <property type="match status" value="1"/>
</dbReference>
<dbReference type="RefSeq" id="WP_188805321.1">
    <property type="nucleotide sequence ID" value="NZ_BAAAOU010000004.1"/>
</dbReference>
<keyword evidence="5" id="KW-0560">Oxidoreductase</keyword>
<dbReference type="Proteomes" id="UP000642509">
    <property type="component" value="Unassembled WGS sequence"/>
</dbReference>
<keyword evidence="3" id="KW-0285">Flavoprotein</keyword>
<feature type="domain" description="Acyl-CoA dehydrogenase/oxidase N-terminal" evidence="7">
    <location>
        <begin position="6"/>
        <end position="95"/>
    </location>
</feature>
<accession>A0ABQ2LYF3</accession>